<accession>A0A0V0R2R2</accession>
<keyword evidence="5" id="KW-1185">Reference proteome</keyword>
<comment type="caution">
    <text evidence="4">The sequence shown here is derived from an EMBL/GenBank/DDBJ whole genome shotgun (WGS) entry which is preliminary data.</text>
</comment>
<feature type="transmembrane region" description="Helical" evidence="2">
    <location>
        <begin position="40"/>
        <end position="59"/>
    </location>
</feature>
<dbReference type="Pfam" id="PF07885">
    <property type="entry name" value="Ion_trans_2"/>
    <property type="match status" value="1"/>
</dbReference>
<dbReference type="AlphaFoldDB" id="A0A0V0R2R2"/>
<dbReference type="Gene3D" id="1.10.287.70">
    <property type="match status" value="1"/>
</dbReference>
<dbReference type="InterPro" id="IPR015449">
    <property type="entry name" value="K_chnl_Ca-activ_SK"/>
</dbReference>
<feature type="domain" description="Potassium channel" evidence="3">
    <location>
        <begin position="10"/>
        <end position="64"/>
    </location>
</feature>
<dbReference type="OMA" id="ARIFREH"/>
<dbReference type="OrthoDB" id="312411at2759"/>
<evidence type="ECO:0000256" key="1">
    <source>
        <dbReference type="SAM" id="Coils"/>
    </source>
</evidence>
<keyword evidence="2" id="KW-0472">Membrane</keyword>
<feature type="transmembrane region" description="Helical" evidence="2">
    <location>
        <begin position="12"/>
        <end position="28"/>
    </location>
</feature>
<dbReference type="PRINTS" id="PR00169">
    <property type="entry name" value="KCHANNEL"/>
</dbReference>
<dbReference type="GO" id="GO:0016020">
    <property type="term" value="C:membrane"/>
    <property type="evidence" value="ECO:0007669"/>
    <property type="project" value="InterPro"/>
</dbReference>
<sequence>MGDYYIDYTRLINCFWCVIITMTTVGYGDYYPKTTPGRCIIFITAITGVLILSMLMLALSKYLEMEDTELKSNNVMERLEKRKQLKEEAKIILGKTAKITKKIKEFNLREISSVQKQKHKENLIAQIKLLKKHLNNFRQLNRNLKNSYSETGLQEEMARRFQKLQDELNELIEIQLQTKEHLLRLAESGNLNQFNDILNDQNNYQLYQENNEELIQSEFENNNAFIFT</sequence>
<evidence type="ECO:0000313" key="5">
    <source>
        <dbReference type="Proteomes" id="UP000054937"/>
    </source>
</evidence>
<reference evidence="4 5" key="1">
    <citation type="journal article" date="2015" name="Sci. Rep.">
        <title>Genome of the facultative scuticociliatosis pathogen Pseudocohnilembus persalinus provides insight into its virulence through horizontal gene transfer.</title>
        <authorList>
            <person name="Xiong J."/>
            <person name="Wang G."/>
            <person name="Cheng J."/>
            <person name="Tian M."/>
            <person name="Pan X."/>
            <person name="Warren A."/>
            <person name="Jiang C."/>
            <person name="Yuan D."/>
            <person name="Miao W."/>
        </authorList>
    </citation>
    <scope>NUCLEOTIDE SEQUENCE [LARGE SCALE GENOMIC DNA]</scope>
    <source>
        <strain evidence="4">36N120E</strain>
    </source>
</reference>
<keyword evidence="2" id="KW-0812">Transmembrane</keyword>
<proteinExistence type="predicted"/>
<dbReference type="PANTHER" id="PTHR10153">
    <property type="entry name" value="SMALL CONDUCTANCE CALCIUM-ACTIVATED POTASSIUM CHANNEL"/>
    <property type="match status" value="1"/>
</dbReference>
<name>A0A0V0R2R2_PSEPJ</name>
<dbReference type="SUPFAM" id="SSF81324">
    <property type="entry name" value="Voltage-gated potassium channels"/>
    <property type="match status" value="1"/>
</dbReference>
<dbReference type="EMBL" id="LDAU01000058">
    <property type="protein sequence ID" value="KRX08763.1"/>
    <property type="molecule type" value="Genomic_DNA"/>
</dbReference>
<evidence type="ECO:0000313" key="4">
    <source>
        <dbReference type="EMBL" id="KRX08763.1"/>
    </source>
</evidence>
<keyword evidence="1" id="KW-0175">Coiled coil</keyword>
<evidence type="ECO:0000259" key="3">
    <source>
        <dbReference type="Pfam" id="PF07885"/>
    </source>
</evidence>
<dbReference type="GO" id="GO:0016286">
    <property type="term" value="F:small conductance calcium-activated potassium channel activity"/>
    <property type="evidence" value="ECO:0007669"/>
    <property type="project" value="InterPro"/>
</dbReference>
<organism evidence="4 5">
    <name type="scientific">Pseudocohnilembus persalinus</name>
    <name type="common">Ciliate</name>
    <dbReference type="NCBI Taxonomy" id="266149"/>
    <lineage>
        <taxon>Eukaryota</taxon>
        <taxon>Sar</taxon>
        <taxon>Alveolata</taxon>
        <taxon>Ciliophora</taxon>
        <taxon>Intramacronucleata</taxon>
        <taxon>Oligohymenophorea</taxon>
        <taxon>Scuticociliatia</taxon>
        <taxon>Philasterida</taxon>
        <taxon>Pseudocohnilembidae</taxon>
        <taxon>Pseudocohnilembus</taxon>
    </lineage>
</organism>
<evidence type="ECO:0000256" key="2">
    <source>
        <dbReference type="SAM" id="Phobius"/>
    </source>
</evidence>
<feature type="coiled-coil region" evidence="1">
    <location>
        <begin position="120"/>
        <end position="174"/>
    </location>
</feature>
<protein>
    <recommendedName>
        <fullName evidence="3">Potassium channel domain-containing protein</fullName>
    </recommendedName>
</protein>
<dbReference type="InParanoid" id="A0A0V0R2R2"/>
<keyword evidence="2" id="KW-1133">Transmembrane helix</keyword>
<dbReference type="InterPro" id="IPR013099">
    <property type="entry name" value="K_chnl_dom"/>
</dbReference>
<gene>
    <name evidence="4" type="ORF">PPERSA_08074</name>
</gene>
<dbReference type="Proteomes" id="UP000054937">
    <property type="component" value="Unassembled WGS sequence"/>
</dbReference>